<dbReference type="PANTHER" id="PTHR11817">
    <property type="entry name" value="PYRUVATE KINASE"/>
    <property type="match status" value="1"/>
</dbReference>
<dbReference type="SUPFAM" id="SSF52935">
    <property type="entry name" value="PK C-terminal domain-like"/>
    <property type="match status" value="1"/>
</dbReference>
<sequence length="507" mass="55113">MERRTKIVCTLGPAVASQEGILRLVQDGMDVARMNFSHGDHADHEQNYRWVREATDATGRAVGVLGDLQGPKIRLGRFVEGATFWADGEEVRITVDDVEGTHDRVSTTYKHLAKDAKPGDRLLVDDGKVALVCKEVDGNDVVCEVVEGGPVSNNKGVSLPGMDISVPALSEKDIEDLRFGLKLGVDFIALSFVRSPQDVELVHQIMDEEGRRVPVIAKLEKPEAVEALESIILAFDGIMVARGDLGVECPLEQVPLVQKRAIQIARENAKPVIVATQMLDSMIENSRPTRAEASDVANAVLDGADAVMLSGETSVGVDPHNVVRTMSRIVTFAETDGKVPELAHIPRTKRGVISYSARDIAERLNAKALVAFTSSGDTAKRVARLRSRLPLLVFTPYQAVRSQLALTWGAQTFLTPTMPSTDDMLAEIDDQLLAMEQYNREDMMVVVAGTPPGISGNTNMIHVHLLGEETTAPPEVLAAAEHAKSLEEAEANLQRARAEAEKAEEEK</sequence>
<evidence type="ECO:0000256" key="10">
    <source>
        <dbReference type="ARBA" id="ARBA00022741"/>
    </source>
</evidence>
<dbReference type="PROSITE" id="PS00110">
    <property type="entry name" value="PYRUVATE_KINASE"/>
    <property type="match status" value="1"/>
</dbReference>
<evidence type="ECO:0000256" key="9">
    <source>
        <dbReference type="ARBA" id="ARBA00022723"/>
    </source>
</evidence>
<evidence type="ECO:0000256" key="18">
    <source>
        <dbReference type="NCBIfam" id="TIGR01064"/>
    </source>
</evidence>
<evidence type="ECO:0000256" key="7">
    <source>
        <dbReference type="ARBA" id="ARBA00018587"/>
    </source>
</evidence>
<comment type="caution">
    <text evidence="23">The sequence shown here is derived from an EMBL/GenBank/DDBJ whole genome shotgun (WGS) entry which is preliminary data.</text>
</comment>
<name>A0A6H9XUJ8_9CORY</name>
<keyword evidence="10" id="KW-0547">Nucleotide-binding</keyword>
<keyword evidence="13 19" id="KW-0460">Magnesium</keyword>
<dbReference type="Gene3D" id="3.20.20.60">
    <property type="entry name" value="Phosphoenolpyruvate-binding domains"/>
    <property type="match status" value="1"/>
</dbReference>
<keyword evidence="12" id="KW-0067">ATP-binding</keyword>
<dbReference type="SUPFAM" id="SSF51621">
    <property type="entry name" value="Phosphoenolpyruvate/pyruvate domain"/>
    <property type="match status" value="1"/>
</dbReference>
<evidence type="ECO:0000256" key="1">
    <source>
        <dbReference type="ARBA" id="ARBA00001946"/>
    </source>
</evidence>
<keyword evidence="8 19" id="KW-0808">Transferase</keyword>
<dbReference type="InterPro" id="IPR015806">
    <property type="entry name" value="Pyrv_Knase_insert_dom_sf"/>
</dbReference>
<comment type="catalytic activity">
    <reaction evidence="17 19">
        <text>pyruvate + ATP = phosphoenolpyruvate + ADP + H(+)</text>
        <dbReference type="Rhea" id="RHEA:18157"/>
        <dbReference type="ChEBI" id="CHEBI:15361"/>
        <dbReference type="ChEBI" id="CHEBI:15378"/>
        <dbReference type="ChEBI" id="CHEBI:30616"/>
        <dbReference type="ChEBI" id="CHEBI:58702"/>
        <dbReference type="ChEBI" id="CHEBI:456216"/>
        <dbReference type="EC" id="2.7.1.40"/>
    </reaction>
</comment>
<evidence type="ECO:0000256" key="8">
    <source>
        <dbReference type="ARBA" id="ARBA00022679"/>
    </source>
</evidence>
<dbReference type="PRINTS" id="PR01050">
    <property type="entry name" value="PYRUVTKNASE"/>
</dbReference>
<comment type="similarity">
    <text evidence="4 19">Belongs to the pyruvate kinase family.</text>
</comment>
<comment type="pathway">
    <text evidence="3 19">Carbohydrate degradation; glycolysis; pyruvate from D-glyceraldehyde 3-phosphate: step 5/5.</text>
</comment>
<dbReference type="Gene3D" id="3.40.1380.20">
    <property type="entry name" value="Pyruvate kinase, C-terminal domain"/>
    <property type="match status" value="1"/>
</dbReference>
<evidence type="ECO:0000259" key="22">
    <source>
        <dbReference type="Pfam" id="PF02887"/>
    </source>
</evidence>
<dbReference type="Pfam" id="PF02887">
    <property type="entry name" value="PK_C"/>
    <property type="match status" value="1"/>
</dbReference>
<evidence type="ECO:0000313" key="24">
    <source>
        <dbReference type="Proteomes" id="UP000249886"/>
    </source>
</evidence>
<dbReference type="InterPro" id="IPR015795">
    <property type="entry name" value="Pyrv_Knase_C"/>
</dbReference>
<dbReference type="InterPro" id="IPR001697">
    <property type="entry name" value="Pyr_Knase"/>
</dbReference>
<gene>
    <name evidence="23" type="primary">pyk</name>
    <name evidence="23" type="ORF">NCTC10254_01066</name>
</gene>
<feature type="domain" description="Pyruvate kinase barrel" evidence="21">
    <location>
        <begin position="3"/>
        <end position="322"/>
    </location>
</feature>
<comment type="cofactor">
    <cofactor evidence="1">
        <name>Mg(2+)</name>
        <dbReference type="ChEBI" id="CHEBI:18420"/>
    </cofactor>
</comment>
<evidence type="ECO:0000313" key="23">
    <source>
        <dbReference type="EMBL" id="SPW27872.1"/>
    </source>
</evidence>
<dbReference type="InterPro" id="IPR036918">
    <property type="entry name" value="Pyrv_Knase_C_sf"/>
</dbReference>
<evidence type="ECO:0000256" key="19">
    <source>
        <dbReference type="RuleBase" id="RU000504"/>
    </source>
</evidence>
<evidence type="ECO:0000256" key="6">
    <source>
        <dbReference type="ARBA" id="ARBA00012142"/>
    </source>
</evidence>
<dbReference type="NCBIfam" id="NF004886">
    <property type="entry name" value="PRK06247.1"/>
    <property type="match status" value="1"/>
</dbReference>
<dbReference type="UniPathway" id="UPA00109">
    <property type="reaction ID" value="UER00188"/>
</dbReference>
<keyword evidence="14" id="KW-0630">Potassium</keyword>
<evidence type="ECO:0000256" key="15">
    <source>
        <dbReference type="ARBA" id="ARBA00023152"/>
    </source>
</evidence>
<dbReference type="InterPro" id="IPR015793">
    <property type="entry name" value="Pyrv_Knase_brl"/>
</dbReference>
<reference evidence="23 24" key="1">
    <citation type="submission" date="2018-06" db="EMBL/GenBank/DDBJ databases">
        <authorList>
            <consortium name="Pathogen Informatics"/>
            <person name="Doyle S."/>
        </authorList>
    </citation>
    <scope>NUCLEOTIDE SEQUENCE [LARGE SCALE GENOMIC DNA]</scope>
    <source>
        <strain evidence="23 24">NCTC10254</strain>
    </source>
</reference>
<evidence type="ECO:0000256" key="4">
    <source>
        <dbReference type="ARBA" id="ARBA00008663"/>
    </source>
</evidence>
<dbReference type="Gene3D" id="2.40.33.10">
    <property type="entry name" value="PK beta-barrel domain-like"/>
    <property type="match status" value="1"/>
</dbReference>
<dbReference type="FunFam" id="2.40.33.10:FF:000001">
    <property type="entry name" value="Pyruvate kinase"/>
    <property type="match status" value="1"/>
</dbReference>
<protein>
    <recommendedName>
        <fullName evidence="7 18">Pyruvate kinase</fullName>
        <ecNumber evidence="6 18">2.7.1.40</ecNumber>
    </recommendedName>
</protein>
<evidence type="ECO:0000256" key="5">
    <source>
        <dbReference type="ARBA" id="ARBA00011881"/>
    </source>
</evidence>
<dbReference type="RefSeq" id="WP_005526356.1">
    <property type="nucleotide sequence ID" value="NZ_CP050134.2"/>
</dbReference>
<dbReference type="NCBIfam" id="NF004491">
    <property type="entry name" value="PRK05826.1"/>
    <property type="match status" value="1"/>
</dbReference>
<comment type="subunit">
    <text evidence="5">Homotetramer.</text>
</comment>
<dbReference type="FunFam" id="3.40.1380.20:FF:000009">
    <property type="entry name" value="Pyruvate kinase"/>
    <property type="match status" value="1"/>
</dbReference>
<feature type="coiled-coil region" evidence="20">
    <location>
        <begin position="479"/>
        <end position="506"/>
    </location>
</feature>
<evidence type="ECO:0000256" key="16">
    <source>
        <dbReference type="ARBA" id="ARBA00023317"/>
    </source>
</evidence>
<evidence type="ECO:0000256" key="2">
    <source>
        <dbReference type="ARBA" id="ARBA00001958"/>
    </source>
</evidence>
<dbReference type="SUPFAM" id="SSF50800">
    <property type="entry name" value="PK beta-barrel domain-like"/>
    <property type="match status" value="1"/>
</dbReference>
<comment type="cofactor">
    <cofactor evidence="2">
        <name>K(+)</name>
        <dbReference type="ChEBI" id="CHEBI:29103"/>
    </cofactor>
</comment>
<feature type="domain" description="Pyruvate kinase C-terminal" evidence="22">
    <location>
        <begin position="353"/>
        <end position="464"/>
    </location>
</feature>
<dbReference type="GeneID" id="84574218"/>
<evidence type="ECO:0000256" key="13">
    <source>
        <dbReference type="ARBA" id="ARBA00022842"/>
    </source>
</evidence>
<dbReference type="NCBIfam" id="NF004978">
    <property type="entry name" value="PRK06354.1"/>
    <property type="match status" value="1"/>
</dbReference>
<dbReference type="Proteomes" id="UP000249886">
    <property type="component" value="Unassembled WGS sequence"/>
</dbReference>
<keyword evidence="16 23" id="KW-0670">Pyruvate</keyword>
<dbReference type="GO" id="GO:0030955">
    <property type="term" value="F:potassium ion binding"/>
    <property type="evidence" value="ECO:0007669"/>
    <property type="project" value="UniProtKB-UniRule"/>
</dbReference>
<dbReference type="EC" id="2.7.1.40" evidence="6 18"/>
<evidence type="ECO:0000256" key="14">
    <source>
        <dbReference type="ARBA" id="ARBA00022958"/>
    </source>
</evidence>
<dbReference type="InterPro" id="IPR018209">
    <property type="entry name" value="Pyrv_Knase_AS"/>
</dbReference>
<proteinExistence type="inferred from homology"/>
<dbReference type="AlphaFoldDB" id="A0A6H9XUJ8"/>
<dbReference type="EMBL" id="UARK01000003">
    <property type="protein sequence ID" value="SPW27872.1"/>
    <property type="molecule type" value="Genomic_DNA"/>
</dbReference>
<keyword evidence="20" id="KW-0175">Coiled coil</keyword>
<dbReference type="GO" id="GO:0016301">
    <property type="term" value="F:kinase activity"/>
    <property type="evidence" value="ECO:0007669"/>
    <property type="project" value="UniProtKB-KW"/>
</dbReference>
<evidence type="ECO:0000256" key="11">
    <source>
        <dbReference type="ARBA" id="ARBA00022777"/>
    </source>
</evidence>
<evidence type="ECO:0000256" key="12">
    <source>
        <dbReference type="ARBA" id="ARBA00022840"/>
    </source>
</evidence>
<dbReference type="InterPro" id="IPR011037">
    <property type="entry name" value="Pyrv_Knase-like_insert_dom_sf"/>
</dbReference>
<dbReference type="GO" id="GO:0005524">
    <property type="term" value="F:ATP binding"/>
    <property type="evidence" value="ECO:0007669"/>
    <property type="project" value="UniProtKB-KW"/>
</dbReference>
<dbReference type="InterPro" id="IPR015813">
    <property type="entry name" value="Pyrv/PenolPyrv_kinase-like_dom"/>
</dbReference>
<dbReference type="NCBIfam" id="TIGR01064">
    <property type="entry name" value="pyruv_kin"/>
    <property type="match status" value="1"/>
</dbReference>
<keyword evidence="15 19" id="KW-0324">Glycolysis</keyword>
<evidence type="ECO:0000256" key="17">
    <source>
        <dbReference type="ARBA" id="ARBA00048152"/>
    </source>
</evidence>
<keyword evidence="9" id="KW-0479">Metal-binding</keyword>
<evidence type="ECO:0000259" key="21">
    <source>
        <dbReference type="Pfam" id="PF00224"/>
    </source>
</evidence>
<evidence type="ECO:0000256" key="3">
    <source>
        <dbReference type="ARBA" id="ARBA00004997"/>
    </source>
</evidence>
<dbReference type="InterPro" id="IPR040442">
    <property type="entry name" value="Pyrv_kinase-like_dom_sf"/>
</dbReference>
<keyword evidence="11 19" id="KW-0418">Kinase</keyword>
<dbReference type="Pfam" id="PF00224">
    <property type="entry name" value="PK"/>
    <property type="match status" value="1"/>
</dbReference>
<accession>A0A6H9XUJ8</accession>
<evidence type="ECO:0000256" key="20">
    <source>
        <dbReference type="SAM" id="Coils"/>
    </source>
</evidence>
<organism evidence="23 24">
    <name type="scientific">Corynebacterium matruchotii</name>
    <dbReference type="NCBI Taxonomy" id="43768"/>
    <lineage>
        <taxon>Bacteria</taxon>
        <taxon>Bacillati</taxon>
        <taxon>Actinomycetota</taxon>
        <taxon>Actinomycetes</taxon>
        <taxon>Mycobacteriales</taxon>
        <taxon>Corynebacteriaceae</taxon>
        <taxon>Corynebacterium</taxon>
    </lineage>
</organism>
<dbReference type="GO" id="GO:0000287">
    <property type="term" value="F:magnesium ion binding"/>
    <property type="evidence" value="ECO:0007669"/>
    <property type="project" value="UniProtKB-UniRule"/>
</dbReference>
<dbReference type="GO" id="GO:0004743">
    <property type="term" value="F:pyruvate kinase activity"/>
    <property type="evidence" value="ECO:0007669"/>
    <property type="project" value="UniProtKB-UniRule"/>
</dbReference>